<feature type="compositionally biased region" description="Pro residues" evidence="1">
    <location>
        <begin position="864"/>
        <end position="880"/>
    </location>
</feature>
<name>A0ABU2LDH5_9ACTN</name>
<dbReference type="Proteomes" id="UP001183388">
    <property type="component" value="Unassembled WGS sequence"/>
</dbReference>
<dbReference type="PROSITE" id="PS50011">
    <property type="entry name" value="PROTEIN_KINASE_DOM"/>
    <property type="match status" value="1"/>
</dbReference>
<evidence type="ECO:0000313" key="3">
    <source>
        <dbReference type="EMBL" id="MDT0309540.1"/>
    </source>
</evidence>
<evidence type="ECO:0000256" key="1">
    <source>
        <dbReference type="SAM" id="MobiDB-lite"/>
    </source>
</evidence>
<protein>
    <submittedName>
        <fullName evidence="3">Class III lanthionine synthetase LanKC</fullName>
    </submittedName>
</protein>
<dbReference type="InterPro" id="IPR053524">
    <property type="entry name" value="Aerial_hyphae_peptide-synth"/>
</dbReference>
<feature type="region of interest" description="Disordered" evidence="1">
    <location>
        <begin position="486"/>
        <end position="510"/>
    </location>
</feature>
<gene>
    <name evidence="3" type="primary">lanKC</name>
    <name evidence="3" type="ORF">RM780_21640</name>
</gene>
<dbReference type="Pfam" id="PF25816">
    <property type="entry name" value="RamC_N"/>
    <property type="match status" value="1"/>
</dbReference>
<dbReference type="SUPFAM" id="SSF158745">
    <property type="entry name" value="LanC-like"/>
    <property type="match status" value="1"/>
</dbReference>
<proteinExistence type="predicted"/>
<evidence type="ECO:0000313" key="4">
    <source>
        <dbReference type="Proteomes" id="UP001183388"/>
    </source>
</evidence>
<comment type="caution">
    <text evidence="3">The sequence shown here is derived from an EMBL/GenBank/DDBJ whole genome shotgun (WGS) entry which is preliminary data.</text>
</comment>
<dbReference type="CDD" id="cd04791">
    <property type="entry name" value="LanC_SerThrkinase"/>
    <property type="match status" value="1"/>
</dbReference>
<evidence type="ECO:0000259" key="2">
    <source>
        <dbReference type="PROSITE" id="PS50011"/>
    </source>
</evidence>
<organism evidence="3 4">
    <name type="scientific">Streptomyces boetiae</name>
    <dbReference type="NCBI Taxonomy" id="3075541"/>
    <lineage>
        <taxon>Bacteria</taxon>
        <taxon>Bacillati</taxon>
        <taxon>Actinomycetota</taxon>
        <taxon>Actinomycetes</taxon>
        <taxon>Kitasatosporales</taxon>
        <taxon>Streptomycetaceae</taxon>
        <taxon>Streptomyces</taxon>
    </lineage>
</organism>
<dbReference type="InterPro" id="IPR000719">
    <property type="entry name" value="Prot_kinase_dom"/>
</dbReference>
<dbReference type="Gene3D" id="1.50.10.20">
    <property type="match status" value="1"/>
</dbReference>
<dbReference type="SUPFAM" id="SSF56112">
    <property type="entry name" value="Protein kinase-like (PK-like)"/>
    <property type="match status" value="1"/>
</dbReference>
<dbReference type="InterPro" id="IPR057929">
    <property type="entry name" value="RamC_N"/>
</dbReference>
<reference evidence="4" key="1">
    <citation type="submission" date="2023-07" db="EMBL/GenBank/DDBJ databases">
        <title>30 novel species of actinomycetes from the DSMZ collection.</title>
        <authorList>
            <person name="Nouioui I."/>
        </authorList>
    </citation>
    <scope>NUCLEOTIDE SEQUENCE [LARGE SCALE GENOMIC DNA]</scope>
    <source>
        <strain evidence="4">DSM 44917</strain>
    </source>
</reference>
<sequence length="889" mass="94742">MDKRYEVFCLVDRHFYETPDRAAAPAAPGGTHPEGWFETAQRPVPAGWSARRSGDWLHLMPPPPGEGGAAPMPAQGWKVHVSATLANADKTAAKVWDHCVPRGIPFKFVPARELLYLRNSKYAERHLSGKFATLYPADEDRLEVLLAELGELLDGGEGPYILTDLRIGRGPLYVRYGAFVPRWCDNGSGSLVPAIEDDWGRLVPDRRTPVFSLPEWVTLPAFLEPHLAARDGVVLGDLPYRIEGALHFSNGGGVYRATDLRTGERVVLKEARPHAGLAADGADAVTRLKRERAALERVSGLSVAPAVRDWFELGEHRFLVMDHLPGRTLNSFFAERHPLLAEAPDPGRLADYASWALDVHAGVERAVAALHGRGLVFNDLHMFNVMVAPDGRTVSLLDFEAAAPADENPRQIVAHPGFVAPADRTGYAVDRYALACLRLALFLPMTSLLAIDPAKAEHLAEVAAREFPTLPGAFLDEAVAEIRGAGNGRSPAAPISAAPTPAPAAARRPAPADWPGLRDALVRAILASATPEREDRLYPGDPAQFAPGGAERHEEGERWLLRRAAAPPEGSPLGLYDGLFGVVHTRHGLGHRQAALDLAERALGERWERLPAHLHGGLAGIGLVLDELAAATGESALAAHAERVTDLAAERLGDPPGPTRPGSPGDPSRPAPGRARAGLMRGASGAALLFVRRYERTRAPGLLDLAAAALTRDLAHCRADSHGTLAVDEGTRTMPYLAEGSVGIAAVLDDYLAHRADERLAAARAAILPAARLRYYAQPGLFRGRAGMIWHLARTATPGVTAADLDAQAAALDWYAMPWGGGLAFPGDQMMRLSMDLATGTAGCLLALAAAHRGDTGGRAPGLPFLPPPPGGGPQIPPPRDGGGARGTD</sequence>
<feature type="region of interest" description="Disordered" evidence="1">
    <location>
        <begin position="858"/>
        <end position="889"/>
    </location>
</feature>
<dbReference type="InterPro" id="IPR058053">
    <property type="entry name" value="RamC_C"/>
</dbReference>
<dbReference type="Pfam" id="PF00069">
    <property type="entry name" value="Pkinase"/>
    <property type="match status" value="1"/>
</dbReference>
<accession>A0ABU2LDH5</accession>
<keyword evidence="4" id="KW-1185">Reference proteome</keyword>
<feature type="compositionally biased region" description="Low complexity" evidence="1">
    <location>
        <begin position="489"/>
        <end position="510"/>
    </location>
</feature>
<dbReference type="RefSeq" id="WP_311632505.1">
    <property type="nucleotide sequence ID" value="NZ_JAVREN010000040.1"/>
</dbReference>
<dbReference type="Gene3D" id="1.10.510.10">
    <property type="entry name" value="Transferase(Phosphotransferase) domain 1"/>
    <property type="match status" value="1"/>
</dbReference>
<feature type="region of interest" description="Disordered" evidence="1">
    <location>
        <begin position="650"/>
        <end position="677"/>
    </location>
</feature>
<dbReference type="NCBIfam" id="NF038151">
    <property type="entry name" value="lanthi_synth_III"/>
    <property type="match status" value="1"/>
</dbReference>
<dbReference type="InterPro" id="IPR011009">
    <property type="entry name" value="Kinase-like_dom_sf"/>
</dbReference>
<dbReference type="EMBL" id="JAVREN010000040">
    <property type="protein sequence ID" value="MDT0309540.1"/>
    <property type="molecule type" value="Genomic_DNA"/>
</dbReference>
<dbReference type="SMART" id="SM00220">
    <property type="entry name" value="S_TKc"/>
    <property type="match status" value="1"/>
</dbReference>
<feature type="domain" description="Protein kinase" evidence="2">
    <location>
        <begin position="240"/>
        <end position="526"/>
    </location>
</feature>